<dbReference type="AlphaFoldDB" id="A0A382QQV0"/>
<gene>
    <name evidence="2" type="ORF">METZ01_LOCUS340690</name>
</gene>
<keyword evidence="1" id="KW-1133">Transmembrane helix</keyword>
<feature type="transmembrane region" description="Helical" evidence="1">
    <location>
        <begin position="200"/>
        <end position="222"/>
    </location>
</feature>
<dbReference type="EMBL" id="UINC01116242">
    <property type="protein sequence ID" value="SVC87836.1"/>
    <property type="molecule type" value="Genomic_DNA"/>
</dbReference>
<feature type="non-terminal residue" evidence="2">
    <location>
        <position position="1"/>
    </location>
</feature>
<accession>A0A382QQV0</accession>
<feature type="transmembrane region" description="Helical" evidence="1">
    <location>
        <begin position="81"/>
        <end position="104"/>
    </location>
</feature>
<keyword evidence="1" id="KW-0812">Transmembrane</keyword>
<feature type="transmembrane region" description="Helical" evidence="1">
    <location>
        <begin position="111"/>
        <end position="129"/>
    </location>
</feature>
<dbReference type="SUPFAM" id="SSF103473">
    <property type="entry name" value="MFS general substrate transporter"/>
    <property type="match status" value="1"/>
</dbReference>
<feature type="transmembrane region" description="Helical" evidence="1">
    <location>
        <begin position="242"/>
        <end position="263"/>
    </location>
</feature>
<dbReference type="Pfam" id="PF13347">
    <property type="entry name" value="MFS_2"/>
    <property type="match status" value="1"/>
</dbReference>
<organism evidence="2">
    <name type="scientific">marine metagenome</name>
    <dbReference type="NCBI Taxonomy" id="408172"/>
    <lineage>
        <taxon>unclassified sequences</taxon>
        <taxon>metagenomes</taxon>
        <taxon>ecological metagenomes</taxon>
    </lineage>
</organism>
<protein>
    <recommendedName>
        <fullName evidence="3">Major facilitator superfamily (MFS) profile domain-containing protein</fullName>
    </recommendedName>
</protein>
<evidence type="ECO:0008006" key="3">
    <source>
        <dbReference type="Google" id="ProtNLM"/>
    </source>
</evidence>
<keyword evidence="1" id="KW-0472">Membrane</keyword>
<evidence type="ECO:0000313" key="2">
    <source>
        <dbReference type="EMBL" id="SVC87836.1"/>
    </source>
</evidence>
<dbReference type="Gene3D" id="1.20.1250.20">
    <property type="entry name" value="MFS general substrate transporter like domains"/>
    <property type="match status" value="1"/>
</dbReference>
<reference evidence="2" key="1">
    <citation type="submission" date="2018-05" db="EMBL/GenBank/DDBJ databases">
        <authorList>
            <person name="Lanie J.A."/>
            <person name="Ng W.-L."/>
            <person name="Kazmierczak K.M."/>
            <person name="Andrzejewski T.M."/>
            <person name="Davidsen T.M."/>
            <person name="Wayne K.J."/>
            <person name="Tettelin H."/>
            <person name="Glass J.I."/>
            <person name="Rusch D."/>
            <person name="Podicherti R."/>
            <person name="Tsui H.-C.T."/>
            <person name="Winkler M.E."/>
        </authorList>
    </citation>
    <scope>NUCLEOTIDE SEQUENCE</scope>
</reference>
<feature type="transmembrane region" description="Helical" evidence="1">
    <location>
        <begin position="44"/>
        <end position="61"/>
    </location>
</feature>
<name>A0A382QQV0_9ZZZZ</name>
<feature type="transmembrane region" description="Helical" evidence="1">
    <location>
        <begin position="149"/>
        <end position="179"/>
    </location>
</feature>
<sequence length="281" mass="30538">IFVCGAISCLGTHQSIPQLHTPEPRSMNILVLLREAKETLANRSWIVLFLAGCFYSLLVGLEQGVGTYYNEYLWQWKPGQIAIFSLVAVLLVIGTVALAPVIAAGRNKKNIAVGIFMFTIFVGPLPILLRLLDLSFGTQISPANGSEFLWWFLLIHSSTMAALGALGFVFIGSMSMEIVEQAQQRTGRREEGLLGTVNSFVHKLVAAGGVLVSGIIISFVGFDAPNADPTTFYGGDAIIHFGWIHVTIGVCLPIISTLLVLLFDIDRDVHSSNLTDLGYQD</sequence>
<proteinExistence type="predicted"/>
<dbReference type="InterPro" id="IPR036259">
    <property type="entry name" value="MFS_trans_sf"/>
</dbReference>
<evidence type="ECO:0000256" key="1">
    <source>
        <dbReference type="SAM" id="Phobius"/>
    </source>
</evidence>